<reference evidence="2" key="1">
    <citation type="submission" date="2017-03" db="EMBL/GenBank/DDBJ databases">
        <authorList>
            <person name="Herbold C."/>
        </authorList>
    </citation>
    <scope>NUCLEOTIDE SEQUENCE [LARGE SCALE GENOMIC DNA]</scope>
</reference>
<accession>A0A2H1FCS2</accession>
<evidence type="ECO:0000313" key="1">
    <source>
        <dbReference type="EMBL" id="SMH70449.1"/>
    </source>
</evidence>
<name>A0A2H1FCS2_9ARCH</name>
<dbReference type="InterPro" id="IPR015919">
    <property type="entry name" value="Cadherin-like_sf"/>
</dbReference>
<dbReference type="Pfam" id="PF22352">
    <property type="entry name" value="K319L-like_PKD"/>
    <property type="match status" value="3"/>
</dbReference>
<gene>
    <name evidence="1" type="ORF">NCS_10256</name>
</gene>
<proteinExistence type="predicted"/>
<sequence>MPTFLAILANKSFNRKVFNIRKFRTHKLNSKVLFSVLAVMLLSLTISSVSAYAATGTTKTSEATVNEQTSITLSGADSTDPHFQAISYHWQQLSGEPVTLSSTSDADITFTTPAVDPGQVKDLKFSLIVTNPQGLTSITAFTLHVIHINHPPVVTTDHELTVMEGSPMTLMASATDPDGDNMTYAWTQDAGSNVTLSNPTDLTTLFTAPVINSGNNSTLHFTITATDPYGGVGSDSVLVHVISASAYKLASLSCGPIIRSHEGGSATLAESIDNPSNAPLTYQWNQVSGMPLQISSTTDVSPTVSLPSGSGGSVFAFQLTLNQGGSIVGNCEQYVYAAYPEPGNPPVANAGPDQVVNTASQVQLDGTNSTGGYLQFSWMQISGEPVQLLYANTAKPVFTAPDVPLGQSMDMTFSNTVSNSFGKDAAVVHVTVVNPSSPPNAVITIK</sequence>
<evidence type="ECO:0000313" key="2">
    <source>
        <dbReference type="Proteomes" id="UP000230607"/>
    </source>
</evidence>
<dbReference type="Gene3D" id="2.60.40.10">
    <property type="entry name" value="Immunoglobulins"/>
    <property type="match status" value="3"/>
</dbReference>
<dbReference type="EMBL" id="LT841358">
    <property type="protein sequence ID" value="SMH70449.1"/>
    <property type="molecule type" value="Genomic_DNA"/>
</dbReference>
<dbReference type="AlphaFoldDB" id="A0A2H1FCS2"/>
<protein>
    <submittedName>
        <fullName evidence="1">Uncharacterized protein</fullName>
    </submittedName>
</protein>
<dbReference type="GO" id="GO:0005509">
    <property type="term" value="F:calcium ion binding"/>
    <property type="evidence" value="ECO:0007669"/>
    <property type="project" value="InterPro"/>
</dbReference>
<dbReference type="SUPFAM" id="SSF49313">
    <property type="entry name" value="Cadherin-like"/>
    <property type="match status" value="1"/>
</dbReference>
<dbReference type="Proteomes" id="UP000230607">
    <property type="component" value="Chromosome 1"/>
</dbReference>
<dbReference type="InterPro" id="IPR013783">
    <property type="entry name" value="Ig-like_fold"/>
</dbReference>
<organism evidence="1 2">
    <name type="scientific">Candidatus Nitrosotalea okcheonensis</name>
    <dbReference type="NCBI Taxonomy" id="1903276"/>
    <lineage>
        <taxon>Archaea</taxon>
        <taxon>Nitrososphaerota</taxon>
        <taxon>Nitrososphaeria</taxon>
        <taxon>Nitrosotaleales</taxon>
        <taxon>Nitrosotaleaceae</taxon>
        <taxon>Nitrosotalea</taxon>
    </lineage>
</organism>
<keyword evidence="2" id="KW-1185">Reference proteome</keyword>
<dbReference type="GO" id="GO:0016020">
    <property type="term" value="C:membrane"/>
    <property type="evidence" value="ECO:0007669"/>
    <property type="project" value="InterPro"/>
</dbReference>